<proteinExistence type="predicted"/>
<dbReference type="EMBL" id="BEGY01000077">
    <property type="protein sequence ID" value="GAX82252.1"/>
    <property type="molecule type" value="Genomic_DNA"/>
</dbReference>
<feature type="repeat" description="ANK" evidence="3">
    <location>
        <begin position="43"/>
        <end position="75"/>
    </location>
</feature>
<dbReference type="AlphaFoldDB" id="A0A250XH54"/>
<dbReference type="PROSITE" id="PS50088">
    <property type="entry name" value="ANK_REPEAT"/>
    <property type="match status" value="4"/>
</dbReference>
<feature type="repeat" description="ANK" evidence="3">
    <location>
        <begin position="187"/>
        <end position="219"/>
    </location>
</feature>
<feature type="region of interest" description="Disordered" evidence="4">
    <location>
        <begin position="291"/>
        <end position="312"/>
    </location>
</feature>
<evidence type="ECO:0000256" key="4">
    <source>
        <dbReference type="SAM" id="MobiDB-lite"/>
    </source>
</evidence>
<protein>
    <submittedName>
        <fullName evidence="5">Uncharacterized protein</fullName>
    </submittedName>
</protein>
<accession>A0A250XH54</accession>
<evidence type="ECO:0000256" key="2">
    <source>
        <dbReference type="ARBA" id="ARBA00023043"/>
    </source>
</evidence>
<dbReference type="SUPFAM" id="SSF48403">
    <property type="entry name" value="Ankyrin repeat"/>
    <property type="match status" value="1"/>
</dbReference>
<gene>
    <name evidence="5" type="ORF">CEUSTIGMA_g9680.t1</name>
</gene>
<dbReference type="InterPro" id="IPR002110">
    <property type="entry name" value="Ankyrin_rpt"/>
</dbReference>
<dbReference type="SMART" id="SM00248">
    <property type="entry name" value="ANK"/>
    <property type="match status" value="7"/>
</dbReference>
<dbReference type="PROSITE" id="PS50297">
    <property type="entry name" value="ANK_REP_REGION"/>
    <property type="match status" value="4"/>
</dbReference>
<feature type="repeat" description="ANK" evidence="3">
    <location>
        <begin position="76"/>
        <end position="108"/>
    </location>
</feature>
<sequence>MSFFSKLVGVNLPLHQAVTSGDLAKVQQAVQKGTNSIDKVDKDGCTALHIAASRGYTSIVGELLDRHASSSVVNLAGMTPVHLAAQNGHVSCLQLLLGHRNKKDAAHVKLQLVNSKDKAGRAPLILANMGHHLNVVLELVHYGADINSVDASGCSALVAAAQRGDVQSLGTLFSHGAHLEGPRLPVEGWTALHAAAAAGHESATLWLLQAGANLSTKDNQGQTAMDLALKNGYIGLYRLLKARMPYSSSSPPTVSVVTTGVVEPVTPASITSSSSQSNLALSPLQQMVAEAAGQHQRKLSHGSLPDSRHSASTALHLSTGAAVAAAAVTDIELRREPAAVHV</sequence>
<dbReference type="OrthoDB" id="539467at2759"/>
<evidence type="ECO:0000256" key="1">
    <source>
        <dbReference type="ARBA" id="ARBA00022737"/>
    </source>
</evidence>
<feature type="repeat" description="ANK" evidence="3">
    <location>
        <begin position="119"/>
        <end position="151"/>
    </location>
</feature>
<name>A0A250XH54_9CHLO</name>
<keyword evidence="6" id="KW-1185">Reference proteome</keyword>
<dbReference type="PANTHER" id="PTHR24173">
    <property type="entry name" value="ANKYRIN REPEAT CONTAINING"/>
    <property type="match status" value="1"/>
</dbReference>
<dbReference type="PANTHER" id="PTHR24173:SF83">
    <property type="entry name" value="SOCS BOX DOMAIN-CONTAINING PROTEIN"/>
    <property type="match status" value="1"/>
</dbReference>
<dbReference type="InterPro" id="IPR036770">
    <property type="entry name" value="Ankyrin_rpt-contain_sf"/>
</dbReference>
<dbReference type="Proteomes" id="UP000232323">
    <property type="component" value="Unassembled WGS sequence"/>
</dbReference>
<keyword evidence="2 3" id="KW-0040">ANK repeat</keyword>
<keyword evidence="1" id="KW-0677">Repeat</keyword>
<evidence type="ECO:0000313" key="5">
    <source>
        <dbReference type="EMBL" id="GAX82252.1"/>
    </source>
</evidence>
<evidence type="ECO:0000256" key="3">
    <source>
        <dbReference type="PROSITE-ProRule" id="PRU00023"/>
    </source>
</evidence>
<dbReference type="Gene3D" id="1.25.40.20">
    <property type="entry name" value="Ankyrin repeat-containing domain"/>
    <property type="match status" value="2"/>
</dbReference>
<comment type="caution">
    <text evidence="5">The sequence shown here is derived from an EMBL/GenBank/DDBJ whole genome shotgun (WGS) entry which is preliminary data.</text>
</comment>
<dbReference type="PRINTS" id="PR01415">
    <property type="entry name" value="ANKYRIN"/>
</dbReference>
<dbReference type="STRING" id="1157962.A0A250XH54"/>
<reference evidence="5 6" key="1">
    <citation type="submission" date="2017-08" db="EMBL/GenBank/DDBJ databases">
        <title>Acidophilic green algal genome provides insights into adaptation to an acidic environment.</title>
        <authorList>
            <person name="Hirooka S."/>
            <person name="Hirose Y."/>
            <person name="Kanesaki Y."/>
            <person name="Higuchi S."/>
            <person name="Fujiwara T."/>
            <person name="Onuma R."/>
            <person name="Era A."/>
            <person name="Ohbayashi R."/>
            <person name="Uzuka A."/>
            <person name="Nozaki H."/>
            <person name="Yoshikawa H."/>
            <person name="Miyagishima S.Y."/>
        </authorList>
    </citation>
    <scope>NUCLEOTIDE SEQUENCE [LARGE SCALE GENOMIC DNA]</scope>
    <source>
        <strain evidence="5 6">NIES-2499</strain>
    </source>
</reference>
<evidence type="ECO:0000313" key="6">
    <source>
        <dbReference type="Proteomes" id="UP000232323"/>
    </source>
</evidence>
<dbReference type="Pfam" id="PF12796">
    <property type="entry name" value="Ank_2"/>
    <property type="match status" value="3"/>
</dbReference>
<organism evidence="5 6">
    <name type="scientific">Chlamydomonas eustigma</name>
    <dbReference type="NCBI Taxonomy" id="1157962"/>
    <lineage>
        <taxon>Eukaryota</taxon>
        <taxon>Viridiplantae</taxon>
        <taxon>Chlorophyta</taxon>
        <taxon>core chlorophytes</taxon>
        <taxon>Chlorophyceae</taxon>
        <taxon>CS clade</taxon>
        <taxon>Chlamydomonadales</taxon>
        <taxon>Chlamydomonadaceae</taxon>
        <taxon>Chlamydomonas</taxon>
    </lineage>
</organism>